<gene>
    <name evidence="1" type="ORF">EVAR_60365_1</name>
</gene>
<name>A0A4C1Z4A3_EUMVA</name>
<dbReference type="Proteomes" id="UP000299102">
    <property type="component" value="Unassembled WGS sequence"/>
</dbReference>
<evidence type="ECO:0000313" key="2">
    <source>
        <dbReference type="Proteomes" id="UP000299102"/>
    </source>
</evidence>
<evidence type="ECO:0000313" key="1">
    <source>
        <dbReference type="EMBL" id="GBP83436.1"/>
    </source>
</evidence>
<reference evidence="1 2" key="1">
    <citation type="journal article" date="2019" name="Commun. Biol.">
        <title>The bagworm genome reveals a unique fibroin gene that provides high tensile strength.</title>
        <authorList>
            <person name="Kono N."/>
            <person name="Nakamura H."/>
            <person name="Ohtoshi R."/>
            <person name="Tomita M."/>
            <person name="Numata K."/>
            <person name="Arakawa K."/>
        </authorList>
    </citation>
    <scope>NUCLEOTIDE SEQUENCE [LARGE SCALE GENOMIC DNA]</scope>
</reference>
<accession>A0A4C1Z4A3</accession>
<sequence>MTANALHRYWLTSNADDTALVSAKFAGLHRHITRAPRNPSGRGGGVFAASIVLFGPSRVINFDSFPVLYMRSHVQFKVGHRKHLHSPSSLAQRNKCQHP</sequence>
<organism evidence="1 2">
    <name type="scientific">Eumeta variegata</name>
    <name type="common">Bagworm moth</name>
    <name type="synonym">Eumeta japonica</name>
    <dbReference type="NCBI Taxonomy" id="151549"/>
    <lineage>
        <taxon>Eukaryota</taxon>
        <taxon>Metazoa</taxon>
        <taxon>Ecdysozoa</taxon>
        <taxon>Arthropoda</taxon>
        <taxon>Hexapoda</taxon>
        <taxon>Insecta</taxon>
        <taxon>Pterygota</taxon>
        <taxon>Neoptera</taxon>
        <taxon>Endopterygota</taxon>
        <taxon>Lepidoptera</taxon>
        <taxon>Glossata</taxon>
        <taxon>Ditrysia</taxon>
        <taxon>Tineoidea</taxon>
        <taxon>Psychidae</taxon>
        <taxon>Oiketicinae</taxon>
        <taxon>Eumeta</taxon>
    </lineage>
</organism>
<proteinExistence type="predicted"/>
<comment type="caution">
    <text evidence="1">The sequence shown here is derived from an EMBL/GenBank/DDBJ whole genome shotgun (WGS) entry which is preliminary data.</text>
</comment>
<dbReference type="AlphaFoldDB" id="A0A4C1Z4A3"/>
<keyword evidence="2" id="KW-1185">Reference proteome</keyword>
<dbReference type="EMBL" id="BGZK01001621">
    <property type="protein sequence ID" value="GBP83436.1"/>
    <property type="molecule type" value="Genomic_DNA"/>
</dbReference>
<protein>
    <submittedName>
        <fullName evidence="1">Uncharacterized protein</fullName>
    </submittedName>
</protein>